<dbReference type="CDD" id="cd17546">
    <property type="entry name" value="REC_hyHK_CKI1_RcsC-like"/>
    <property type="match status" value="1"/>
</dbReference>
<dbReference type="SMART" id="SM00086">
    <property type="entry name" value="PAC"/>
    <property type="match status" value="3"/>
</dbReference>
<dbReference type="PANTHER" id="PTHR43065:SF46">
    <property type="entry name" value="C4-DICARBOXYLATE TRANSPORT SENSOR PROTEIN DCTB"/>
    <property type="match status" value="1"/>
</dbReference>
<dbReference type="InterPro" id="IPR029016">
    <property type="entry name" value="GAF-like_dom_sf"/>
</dbReference>
<evidence type="ECO:0000256" key="8">
    <source>
        <dbReference type="ARBA" id="ARBA00023012"/>
    </source>
</evidence>
<feature type="domain" description="PAS" evidence="12">
    <location>
        <begin position="1093"/>
        <end position="1162"/>
    </location>
</feature>
<dbReference type="CDD" id="cd00130">
    <property type="entry name" value="PAS"/>
    <property type="match status" value="4"/>
</dbReference>
<dbReference type="InterPro" id="IPR036097">
    <property type="entry name" value="HisK_dim/P_sf"/>
</dbReference>
<dbReference type="Pfam" id="PF01590">
    <property type="entry name" value="GAF"/>
    <property type="match status" value="2"/>
</dbReference>
<keyword evidence="4" id="KW-0808">Transferase</keyword>
<dbReference type="InterPro" id="IPR011006">
    <property type="entry name" value="CheY-like_superfamily"/>
</dbReference>
<dbReference type="Pfam" id="PF13426">
    <property type="entry name" value="PAS_9"/>
    <property type="match status" value="1"/>
</dbReference>
<dbReference type="InterPro" id="IPR013655">
    <property type="entry name" value="PAS_fold_3"/>
</dbReference>
<evidence type="ECO:0000313" key="15">
    <source>
        <dbReference type="Proteomes" id="UP001207930"/>
    </source>
</evidence>
<dbReference type="SMART" id="SM00091">
    <property type="entry name" value="PAS"/>
    <property type="match status" value="4"/>
</dbReference>
<dbReference type="NCBIfam" id="TIGR00229">
    <property type="entry name" value="sensory_box"/>
    <property type="match status" value="3"/>
</dbReference>
<dbReference type="Pfam" id="PF00989">
    <property type="entry name" value="PAS"/>
    <property type="match status" value="1"/>
</dbReference>
<dbReference type="Pfam" id="PF08448">
    <property type="entry name" value="PAS_4"/>
    <property type="match status" value="1"/>
</dbReference>
<evidence type="ECO:0000313" key="14">
    <source>
        <dbReference type="EMBL" id="MCW1884324.1"/>
    </source>
</evidence>
<proteinExistence type="predicted"/>
<dbReference type="SUPFAM" id="SSF55874">
    <property type="entry name" value="ATPase domain of HSP90 chaperone/DNA topoisomerase II/histidine kinase"/>
    <property type="match status" value="1"/>
</dbReference>
<dbReference type="InterPro" id="IPR013767">
    <property type="entry name" value="PAS_fold"/>
</dbReference>
<dbReference type="InterPro" id="IPR003661">
    <property type="entry name" value="HisK_dim/P_dom"/>
</dbReference>
<feature type="domain" description="Response regulatory" evidence="11">
    <location>
        <begin position="1472"/>
        <end position="1588"/>
    </location>
</feature>
<organism evidence="14 15">
    <name type="scientific">Luteolibacter flavescens</name>
    <dbReference type="NCBI Taxonomy" id="1859460"/>
    <lineage>
        <taxon>Bacteria</taxon>
        <taxon>Pseudomonadati</taxon>
        <taxon>Verrucomicrobiota</taxon>
        <taxon>Verrucomicrobiia</taxon>
        <taxon>Verrucomicrobiales</taxon>
        <taxon>Verrucomicrobiaceae</taxon>
        <taxon>Luteolibacter</taxon>
    </lineage>
</organism>
<dbReference type="Pfam" id="PF00072">
    <property type="entry name" value="Response_reg"/>
    <property type="match status" value="1"/>
</dbReference>
<keyword evidence="8" id="KW-0902">Two-component regulatory system</keyword>
<dbReference type="RefSeq" id="WP_264500284.1">
    <property type="nucleotide sequence ID" value="NZ_JAPDDS010000003.1"/>
</dbReference>
<evidence type="ECO:0000256" key="9">
    <source>
        <dbReference type="PROSITE-ProRule" id="PRU00169"/>
    </source>
</evidence>
<comment type="catalytic activity">
    <reaction evidence="1">
        <text>ATP + protein L-histidine = ADP + protein N-phospho-L-histidine.</text>
        <dbReference type="EC" id="2.7.13.3"/>
    </reaction>
</comment>
<dbReference type="SUPFAM" id="SSF55785">
    <property type="entry name" value="PYP-like sensor domain (PAS domain)"/>
    <property type="match status" value="4"/>
</dbReference>
<dbReference type="SMART" id="SM00448">
    <property type="entry name" value="REC"/>
    <property type="match status" value="1"/>
</dbReference>
<dbReference type="PANTHER" id="PTHR43065">
    <property type="entry name" value="SENSOR HISTIDINE KINASE"/>
    <property type="match status" value="1"/>
</dbReference>
<dbReference type="PROSITE" id="PS50110">
    <property type="entry name" value="RESPONSE_REGULATORY"/>
    <property type="match status" value="1"/>
</dbReference>
<dbReference type="PRINTS" id="PR00344">
    <property type="entry name" value="BCTRLSENSOR"/>
</dbReference>
<evidence type="ECO:0000256" key="3">
    <source>
        <dbReference type="ARBA" id="ARBA00022553"/>
    </source>
</evidence>
<feature type="domain" description="PAS" evidence="12">
    <location>
        <begin position="340"/>
        <end position="369"/>
    </location>
</feature>
<dbReference type="InterPro" id="IPR004358">
    <property type="entry name" value="Sig_transdc_His_kin-like_C"/>
</dbReference>
<evidence type="ECO:0000256" key="5">
    <source>
        <dbReference type="ARBA" id="ARBA00022741"/>
    </source>
</evidence>
<dbReference type="Pfam" id="PF08447">
    <property type="entry name" value="PAS_3"/>
    <property type="match status" value="1"/>
</dbReference>
<feature type="domain" description="PAS" evidence="12">
    <location>
        <begin position="211"/>
        <end position="273"/>
    </location>
</feature>
<reference evidence="14 15" key="1">
    <citation type="submission" date="2022-10" db="EMBL/GenBank/DDBJ databases">
        <title>Luteolibacter flavescens strain MCCC 1K03193, whole genome shotgun sequencing project.</title>
        <authorList>
            <person name="Zhao G."/>
            <person name="Shen L."/>
        </authorList>
    </citation>
    <scope>NUCLEOTIDE SEQUENCE [LARGE SCALE GENOMIC DNA]</scope>
    <source>
        <strain evidence="14 15">MCCC 1K03193</strain>
    </source>
</reference>
<dbReference type="InterPro" id="IPR013656">
    <property type="entry name" value="PAS_4"/>
</dbReference>
<dbReference type="Gene3D" id="3.30.565.10">
    <property type="entry name" value="Histidine kinase-like ATPase, C-terminal domain"/>
    <property type="match status" value="1"/>
</dbReference>
<dbReference type="InterPro" id="IPR003594">
    <property type="entry name" value="HATPase_dom"/>
</dbReference>
<evidence type="ECO:0000256" key="2">
    <source>
        <dbReference type="ARBA" id="ARBA00012438"/>
    </source>
</evidence>
<dbReference type="EC" id="2.7.13.3" evidence="2"/>
<dbReference type="SMART" id="SM00388">
    <property type="entry name" value="HisKA"/>
    <property type="match status" value="1"/>
</dbReference>
<dbReference type="Proteomes" id="UP001207930">
    <property type="component" value="Unassembled WGS sequence"/>
</dbReference>
<comment type="caution">
    <text evidence="14">The sequence shown here is derived from an EMBL/GenBank/DDBJ whole genome shotgun (WGS) entry which is preliminary data.</text>
</comment>
<dbReference type="Gene3D" id="3.40.50.2300">
    <property type="match status" value="1"/>
</dbReference>
<dbReference type="PROSITE" id="PS50113">
    <property type="entry name" value="PAC"/>
    <property type="match status" value="3"/>
</dbReference>
<dbReference type="Gene3D" id="3.30.450.20">
    <property type="entry name" value="PAS domain"/>
    <property type="match status" value="4"/>
</dbReference>
<keyword evidence="5" id="KW-0547">Nucleotide-binding</keyword>
<dbReference type="SUPFAM" id="SSF52172">
    <property type="entry name" value="CheY-like"/>
    <property type="match status" value="1"/>
</dbReference>
<dbReference type="SMART" id="SM00387">
    <property type="entry name" value="HATPase_c"/>
    <property type="match status" value="1"/>
</dbReference>
<dbReference type="InterPro" id="IPR005467">
    <property type="entry name" value="His_kinase_dom"/>
</dbReference>
<feature type="domain" description="PAC" evidence="13">
    <location>
        <begin position="706"/>
        <end position="758"/>
    </location>
</feature>
<dbReference type="SMART" id="SM00065">
    <property type="entry name" value="GAF"/>
    <property type="match status" value="3"/>
</dbReference>
<evidence type="ECO:0000256" key="6">
    <source>
        <dbReference type="ARBA" id="ARBA00022777"/>
    </source>
</evidence>
<dbReference type="InterPro" id="IPR035965">
    <property type="entry name" value="PAS-like_dom_sf"/>
</dbReference>
<dbReference type="InterPro" id="IPR003018">
    <property type="entry name" value="GAF"/>
</dbReference>
<evidence type="ECO:0000259" key="12">
    <source>
        <dbReference type="PROSITE" id="PS50112"/>
    </source>
</evidence>
<dbReference type="InterPro" id="IPR001610">
    <property type="entry name" value="PAC"/>
</dbReference>
<sequence>MSQLPIEQLPKRTPRPWLEAFWAGQAEALKLILSGLPVESVLEHISRWIEEMSDEGTLCSIFLANDEGTHLTLAAALRLPADFISAVRRLPVKDGVDSLGNWLACGEPVLSEANPTTTWPVAREQAISHGLKSCWSVPVISADGAWLGSMAYHRRDHLMPQAEDLAQAESAAKLVGLVIERGRAPEKNAHSKSTARPPRVGGGGMDLTGTLETIPEAFFTLNRDWRFTYVNQAAESMLRKSRGEILDRVIWETFPSVCGTAVEHTYRSVMEHGKPGVLDEFFHPPLGQWFEIRVLPADGGLAVYFRDVTAQRQPREQLRLLEACVARINDLVIITNAGEVDEPGPRILFVNDAFTRITGYSREEAIGRSPRFLQGPKSPRSELDRIRLALKRCEPVRAELLNYKKNGDELWLEVDIVPVAGANGRAAYQVGVMRDATERKRAEEEARITEERYVRQRNALITLTDLSPETADSDESAFQRITETHARALGVSRVGIWRYNADRSAIHCVDLYDQDAHRHISGMLLTAETCPAYFQAMEEADVIAADQAQSDPRTCDFAESYLDPLGITSVLGAPIHLVGGIDGILSSEHVGPPRTWTGDEKTFAAAVANIVSLTLEGSERQRAEDSVRETRKRFEVVARATNDAVWDWDFSTNEIWWNEGFETMFGFKRSEVEPSAESWYHRIHPADARRVLPGLRHTITQGGDHWSDEYRFQCADGSYAYVLDRGFVIRDETGRAIRMVGGMTDLTSRKQWEQDLARLNRALHMLSASNEAVTRATDEQHLLEEICRLAVNTGGYRMAWVGYARDDADRTIEPMARAGAEEGYLDTIRLSWSEDCPTGKGPAGRTIRTGETVVCRDIAMESAFFHWLDEAHARGYRSVICLPLRDGDRVFGLLALYSSEIQQAASDEISLLRQLADDLAFGISTLRSRQEMRRTEDVVLKVAQAVSSGTGTEFFDLLTSNMIEALGAHGGHIARLNPEELSVTTLSLVMGGKREENVTYSLLGTPCANVREGRMCIFERGVQETFPDDHFLVVHGIHAYAGIPLLHRDGSVAGIMVVIFDKPLEETGLVQSTLQIFAARASAELDRQMADARIRDQASLLDRARDAILVRNLDHRISYWNKSAERLYGWTAEEVIGSSVETLLYRDTKDFRAACQTVIETGEWLGELQHFARDGRQLTVEGRWTLLYDENGKPRNILTINTDITEHRQLQQQFLRAQRLESIGTLAGGIAHDLNNVLAPISMSIELLNSEVTSDRGRELLATLAGSARRGADMVRQVLSFARGMEGRRLEVHARRLVSDVENIVRDTFPKDITLDIRVPRNVWTLQGDPTQLHQVLINLCVNARDAMPRGGSICISAENMDLDPKGAASEPGVKPGPYVRISVEDSGSGIPTQHLEKIFEPFFTTKEFGKGTGLGLPTSLAIIKSHGGFIRAASPPGRGARFDVFLPGLPGTGESALDQSDSPLPRGHGETILIADDEEFVRSITGRTLESFGYQVLLAAGGSEAVDLYREHGAEISAVITDMMMPGMDGASVIRALAALDPEVKIIASSGVTAHDARAREASDCVRHFLPKPCSAETLLKVLKRVVSDA</sequence>
<keyword evidence="7" id="KW-0067">ATP-binding</keyword>
<dbReference type="InterPro" id="IPR000700">
    <property type="entry name" value="PAS-assoc_C"/>
</dbReference>
<dbReference type="SUPFAM" id="SSF47384">
    <property type="entry name" value="Homodimeric domain of signal transducing histidine kinase"/>
    <property type="match status" value="1"/>
</dbReference>
<dbReference type="Gene3D" id="3.30.450.40">
    <property type="match status" value="4"/>
</dbReference>
<dbReference type="CDD" id="cd00082">
    <property type="entry name" value="HisKA"/>
    <property type="match status" value="1"/>
</dbReference>
<gene>
    <name evidence="14" type="ORF">OKA04_06245</name>
</gene>
<feature type="domain" description="Histidine kinase" evidence="10">
    <location>
        <begin position="1229"/>
        <end position="1451"/>
    </location>
</feature>
<dbReference type="Gene3D" id="1.10.287.130">
    <property type="match status" value="1"/>
</dbReference>
<accession>A0ABT3FLV3</accession>
<name>A0ABT3FLV3_9BACT</name>
<feature type="modified residue" description="4-aspartylphosphate" evidence="9">
    <location>
        <position position="1523"/>
    </location>
</feature>
<dbReference type="Pfam" id="PF13185">
    <property type="entry name" value="GAF_2"/>
    <property type="match status" value="2"/>
</dbReference>
<evidence type="ECO:0000259" key="10">
    <source>
        <dbReference type="PROSITE" id="PS50109"/>
    </source>
</evidence>
<dbReference type="InterPro" id="IPR000014">
    <property type="entry name" value="PAS"/>
</dbReference>
<evidence type="ECO:0000256" key="1">
    <source>
        <dbReference type="ARBA" id="ARBA00000085"/>
    </source>
</evidence>
<dbReference type="InterPro" id="IPR001789">
    <property type="entry name" value="Sig_transdc_resp-reg_receiver"/>
</dbReference>
<dbReference type="Pfam" id="PF02518">
    <property type="entry name" value="HATPase_c"/>
    <property type="match status" value="1"/>
</dbReference>
<evidence type="ECO:0000259" key="13">
    <source>
        <dbReference type="PROSITE" id="PS50113"/>
    </source>
</evidence>
<evidence type="ECO:0000259" key="11">
    <source>
        <dbReference type="PROSITE" id="PS50110"/>
    </source>
</evidence>
<dbReference type="Pfam" id="PF00512">
    <property type="entry name" value="HisKA"/>
    <property type="match status" value="1"/>
</dbReference>
<dbReference type="InterPro" id="IPR036890">
    <property type="entry name" value="HATPase_C_sf"/>
</dbReference>
<dbReference type="SUPFAM" id="SSF55781">
    <property type="entry name" value="GAF domain-like"/>
    <property type="match status" value="4"/>
</dbReference>
<keyword evidence="15" id="KW-1185">Reference proteome</keyword>
<dbReference type="PROSITE" id="PS50112">
    <property type="entry name" value="PAS"/>
    <property type="match status" value="4"/>
</dbReference>
<keyword evidence="3 9" id="KW-0597">Phosphoprotein</keyword>
<protein>
    <recommendedName>
        <fullName evidence="2">histidine kinase</fullName>
        <ecNumber evidence="2">2.7.13.3</ecNumber>
    </recommendedName>
</protein>
<feature type="domain" description="PAC" evidence="13">
    <location>
        <begin position="394"/>
        <end position="448"/>
    </location>
</feature>
<evidence type="ECO:0000256" key="4">
    <source>
        <dbReference type="ARBA" id="ARBA00022679"/>
    </source>
</evidence>
<dbReference type="PROSITE" id="PS50109">
    <property type="entry name" value="HIS_KIN"/>
    <property type="match status" value="1"/>
</dbReference>
<dbReference type="EMBL" id="JAPDDS010000003">
    <property type="protein sequence ID" value="MCW1884324.1"/>
    <property type="molecule type" value="Genomic_DNA"/>
</dbReference>
<feature type="domain" description="PAS" evidence="12">
    <location>
        <begin position="630"/>
        <end position="702"/>
    </location>
</feature>
<keyword evidence="6" id="KW-0418">Kinase</keyword>
<evidence type="ECO:0000256" key="7">
    <source>
        <dbReference type="ARBA" id="ARBA00022840"/>
    </source>
</evidence>
<feature type="domain" description="PAC" evidence="13">
    <location>
        <begin position="1164"/>
        <end position="1216"/>
    </location>
</feature>